<dbReference type="AlphaFoldDB" id="A0A174K606"/>
<feature type="transmembrane region" description="Helical" evidence="1">
    <location>
        <begin position="5"/>
        <end position="24"/>
    </location>
</feature>
<feature type="transmembrane region" description="Helical" evidence="1">
    <location>
        <begin position="30"/>
        <end position="47"/>
    </location>
</feature>
<dbReference type="InterPro" id="IPR054198">
    <property type="entry name" value="DUF6903"/>
</dbReference>
<name>A0A174K606_9CLOT</name>
<protein>
    <submittedName>
        <fullName evidence="2">Uncharacterized protein</fullName>
    </submittedName>
</protein>
<evidence type="ECO:0000313" key="3">
    <source>
        <dbReference type="Proteomes" id="UP000095558"/>
    </source>
</evidence>
<keyword evidence="1" id="KW-0472">Membrane</keyword>
<sequence length="52" mass="5998">MIKKVIYSLVFIVSVFLVIKGNAIHGYKGLFIMLVGLTCLLAELYLYNRKYQ</sequence>
<evidence type="ECO:0000256" key="1">
    <source>
        <dbReference type="SAM" id="Phobius"/>
    </source>
</evidence>
<proteinExistence type="predicted"/>
<keyword evidence="1" id="KW-0812">Transmembrane</keyword>
<dbReference type="Pfam" id="PF21844">
    <property type="entry name" value="DUF6903"/>
    <property type="match status" value="1"/>
</dbReference>
<dbReference type="Proteomes" id="UP000095558">
    <property type="component" value="Unassembled WGS sequence"/>
</dbReference>
<dbReference type="OrthoDB" id="9959344at2"/>
<dbReference type="RefSeq" id="WP_156327501.1">
    <property type="nucleotide sequence ID" value="NZ_CYYT01000057.1"/>
</dbReference>
<reference evidence="2 3" key="1">
    <citation type="submission" date="2015-09" db="EMBL/GenBank/DDBJ databases">
        <authorList>
            <consortium name="Pathogen Informatics"/>
        </authorList>
    </citation>
    <scope>NUCLEOTIDE SEQUENCE [LARGE SCALE GENOMIC DNA]</scope>
    <source>
        <strain evidence="2 3">2789STDY5834855</strain>
    </source>
</reference>
<evidence type="ECO:0000313" key="2">
    <source>
        <dbReference type="EMBL" id="CUO85391.1"/>
    </source>
</evidence>
<organism evidence="2 3">
    <name type="scientific">Clostridium disporicum</name>
    <dbReference type="NCBI Taxonomy" id="84024"/>
    <lineage>
        <taxon>Bacteria</taxon>
        <taxon>Bacillati</taxon>
        <taxon>Bacillota</taxon>
        <taxon>Clostridia</taxon>
        <taxon>Eubacteriales</taxon>
        <taxon>Clostridiaceae</taxon>
        <taxon>Clostridium</taxon>
    </lineage>
</organism>
<dbReference type="EMBL" id="CYZV01000067">
    <property type="protein sequence ID" value="CUO85391.1"/>
    <property type="molecule type" value="Genomic_DNA"/>
</dbReference>
<gene>
    <name evidence="2" type="ORF">ERS852470_03556</name>
</gene>
<accession>A0A174K606</accession>
<keyword evidence="1" id="KW-1133">Transmembrane helix</keyword>